<accession>A0ABU5AWD9</accession>
<organism evidence="1 2">
    <name type="scientific">Mesorhizobium abyssinicae</name>
    <dbReference type="NCBI Taxonomy" id="1209958"/>
    <lineage>
        <taxon>Bacteria</taxon>
        <taxon>Pseudomonadati</taxon>
        <taxon>Pseudomonadota</taxon>
        <taxon>Alphaproteobacteria</taxon>
        <taxon>Hyphomicrobiales</taxon>
        <taxon>Phyllobacteriaceae</taxon>
        <taxon>Mesorhizobium</taxon>
    </lineage>
</organism>
<proteinExistence type="predicted"/>
<comment type="caution">
    <text evidence="1">The sequence shown here is derived from an EMBL/GenBank/DDBJ whole genome shotgun (WGS) entry which is preliminary data.</text>
</comment>
<dbReference type="RefSeq" id="WP_320321999.1">
    <property type="nucleotide sequence ID" value="NZ_JAVIIP010000024.1"/>
</dbReference>
<gene>
    <name evidence="1" type="ORF">RFM23_28855</name>
</gene>
<dbReference type="Proteomes" id="UP001276564">
    <property type="component" value="Unassembled WGS sequence"/>
</dbReference>
<keyword evidence="2" id="KW-1185">Reference proteome</keyword>
<protein>
    <submittedName>
        <fullName evidence="1">Stf0 family sulfotransferase</fullName>
    </submittedName>
</protein>
<evidence type="ECO:0000313" key="2">
    <source>
        <dbReference type="Proteomes" id="UP001276564"/>
    </source>
</evidence>
<dbReference type="EMBL" id="JAVIIP010000024">
    <property type="protein sequence ID" value="MDX8541640.1"/>
    <property type="molecule type" value="Genomic_DNA"/>
</dbReference>
<sequence>MHFEEAYGKLLSAAFDQAGSDGKPIKILICTTPRTAGHSYCRVLKHFGLGLPTEYFQWQFALPLMRRWTGHDAIDVPALDRAAASYGRQLLARRSVNGVFAAKLFAGNLNFARNAIGQDDTSSFYVFLTRRNKVEQTVSLLAMLYTGQPFDGGDTLPGIPKLKTISQKAVIDTVRHIADSEVMWRNYLSTIDAMRVVDVAYEDFVASPYENVRATMRNWFPAHDLDKATIEASGRYQHDADMKTIIARQFGSLIRDLWRDMPGATDRPLSAP</sequence>
<dbReference type="InterPro" id="IPR027417">
    <property type="entry name" value="P-loop_NTPase"/>
</dbReference>
<dbReference type="Gene3D" id="3.40.50.300">
    <property type="entry name" value="P-loop containing nucleotide triphosphate hydrolases"/>
    <property type="match status" value="1"/>
</dbReference>
<dbReference type="SUPFAM" id="SSF52540">
    <property type="entry name" value="P-loop containing nucleoside triphosphate hydrolases"/>
    <property type="match status" value="1"/>
</dbReference>
<reference evidence="1 2" key="1">
    <citation type="submission" date="2023-08" db="EMBL/GenBank/DDBJ databases">
        <title>Implementing the SeqCode for naming new Mesorhizobium species isolated from Vachellia karroo root nodules.</title>
        <authorList>
            <person name="Van Lill M."/>
        </authorList>
    </citation>
    <scope>NUCLEOTIDE SEQUENCE [LARGE SCALE GENOMIC DNA]</scope>
    <source>
        <strain evidence="1 2">VK4B</strain>
    </source>
</reference>
<name>A0ABU5AWD9_9HYPH</name>
<evidence type="ECO:0000313" key="1">
    <source>
        <dbReference type="EMBL" id="MDX8541640.1"/>
    </source>
</evidence>